<evidence type="ECO:0008006" key="2">
    <source>
        <dbReference type="Google" id="ProtNLM"/>
    </source>
</evidence>
<protein>
    <recommendedName>
        <fullName evidence="2">DUF3732 domain-containing protein</fullName>
    </recommendedName>
</protein>
<sequence>MSTWVSQLDVEYENAPIRFDINKLTLIVDTDTASIPLSRMGSGANWVSYHLLIHFSLHKHFIQAQRPVPRFLIIDQPSQVYFPPEKDIDNTGVIKESADEIAVKKMFEFMINTTESLQNSFQVIVTDHAYINEDKFKECVSEIWRDGRKLIPQDWIS</sequence>
<organism evidence="1">
    <name type="scientific">bioreactor metagenome</name>
    <dbReference type="NCBI Taxonomy" id="1076179"/>
    <lineage>
        <taxon>unclassified sequences</taxon>
        <taxon>metagenomes</taxon>
        <taxon>ecological metagenomes</taxon>
    </lineage>
</organism>
<dbReference type="EMBL" id="VSSQ01039983">
    <property type="protein sequence ID" value="MPM93138.1"/>
    <property type="molecule type" value="Genomic_DNA"/>
</dbReference>
<gene>
    <name evidence="1" type="ORF">SDC9_140274</name>
</gene>
<accession>A0A645DVI7</accession>
<proteinExistence type="predicted"/>
<name>A0A645DVI7_9ZZZZ</name>
<comment type="caution">
    <text evidence="1">The sequence shown here is derived from an EMBL/GenBank/DDBJ whole genome shotgun (WGS) entry which is preliminary data.</text>
</comment>
<dbReference type="AlphaFoldDB" id="A0A645DVI7"/>
<evidence type="ECO:0000313" key="1">
    <source>
        <dbReference type="EMBL" id="MPM93138.1"/>
    </source>
</evidence>
<dbReference type="InterPro" id="IPR022205">
    <property type="entry name" value="DUF3732"/>
</dbReference>
<dbReference type="Pfam" id="PF12532">
    <property type="entry name" value="DUF3732"/>
    <property type="match status" value="1"/>
</dbReference>
<reference evidence="1" key="1">
    <citation type="submission" date="2019-08" db="EMBL/GenBank/DDBJ databases">
        <authorList>
            <person name="Kucharzyk K."/>
            <person name="Murdoch R.W."/>
            <person name="Higgins S."/>
            <person name="Loffler F."/>
        </authorList>
    </citation>
    <scope>NUCLEOTIDE SEQUENCE</scope>
</reference>